<protein>
    <submittedName>
        <fullName evidence="4">Peptide synthetase</fullName>
    </submittedName>
</protein>
<dbReference type="InterPro" id="IPR020845">
    <property type="entry name" value="AMP-binding_CS"/>
</dbReference>
<evidence type="ECO:0000256" key="1">
    <source>
        <dbReference type="SAM" id="MobiDB-lite"/>
    </source>
</evidence>
<dbReference type="CDD" id="cd04433">
    <property type="entry name" value="AFD_class_I"/>
    <property type="match status" value="1"/>
</dbReference>
<reference evidence="4 5" key="1">
    <citation type="submission" date="2006-04" db="EMBL/GenBank/DDBJ databases">
        <authorList>
            <person name="Nierman W.C."/>
        </authorList>
    </citation>
    <scope>NUCLEOTIDE SEQUENCE [LARGE SCALE GENOMIC DNA]</scope>
    <source>
        <strain evidence="4 5">DW4/3-1</strain>
    </source>
</reference>
<dbReference type="EMBL" id="AAMD01000024">
    <property type="protein sequence ID" value="EAU67965.1"/>
    <property type="molecule type" value="Genomic_DNA"/>
</dbReference>
<dbReference type="AlphaFoldDB" id="Q097P3"/>
<proteinExistence type="predicted"/>
<dbReference type="InterPro" id="IPR050237">
    <property type="entry name" value="ATP-dep_AMP-bd_enzyme"/>
</dbReference>
<dbReference type="Proteomes" id="UP000032702">
    <property type="component" value="Unassembled WGS sequence"/>
</dbReference>
<sequence>MVPLSTRSEQRESAPKPPAPGVPAAGVAFGEVFSRALSAASEHQSLLTDGRLSLSYSELSGHFTHLDAFFASHHIVPGSILVLECVNSVPGALSLLYVMSRGFSLVLLPPPGKAAPSVPLPRFCHHRLTVQSQLVDGADIVLNRPETFLQYTRSEEPVLPLDPAHATGKIFLRTSGSIGTPKLAMYTHGQLLANALNAVERLHLSEADHISLPVPLCHMFGLGAGFLPGFSVGASLGFVEGANILRYLEHERYFRPTVAFMTPALCSMFLRQQSAPEHYRHVVLAGDKLKPESFDAAEARFRRAVLLYGTTEMGVIAASDAESHEGPRSVTVGPPLPGIELKLEQPSDAGAAPEVVAGAIVCRHPHGFEGYVDNDGGPWTGEPPFHEGWYRTRDWGRLHAGGLLEVLGRQDHSVNRDGRLVLLAEVERALEGITDVAQAITLLGAENLRGRHILALCTPREGRSLDSAQVRAACASLLPPYATPDEVRILPSFPLLPNGKIDRRTLMVQFTGTPPPPASEKKENQT</sequence>
<gene>
    <name evidence="4" type="ORF">STIAU_3386</name>
</gene>
<feature type="region of interest" description="Disordered" evidence="1">
    <location>
        <begin position="1"/>
        <end position="22"/>
    </location>
</feature>
<dbReference type="GO" id="GO:0016878">
    <property type="term" value="F:acid-thiol ligase activity"/>
    <property type="evidence" value="ECO:0007669"/>
    <property type="project" value="UniProtKB-ARBA"/>
</dbReference>
<dbReference type="InterPro" id="IPR045851">
    <property type="entry name" value="AMP-bd_C_sf"/>
</dbReference>
<dbReference type="PATRIC" id="fig|378806.16.peg.7222"/>
<evidence type="ECO:0000313" key="5">
    <source>
        <dbReference type="Proteomes" id="UP000032702"/>
    </source>
</evidence>
<dbReference type="InterPro" id="IPR000873">
    <property type="entry name" value="AMP-dep_synth/lig_dom"/>
</dbReference>
<dbReference type="PANTHER" id="PTHR43767:SF1">
    <property type="entry name" value="NONRIBOSOMAL PEPTIDE SYNTHASE PES1 (EUROFUNG)-RELATED"/>
    <property type="match status" value="1"/>
</dbReference>
<comment type="caution">
    <text evidence="4">The sequence shown here is derived from an EMBL/GenBank/DDBJ whole genome shotgun (WGS) entry which is preliminary data.</text>
</comment>
<feature type="domain" description="AMP-dependent synthetase/ligase" evidence="2">
    <location>
        <begin position="174"/>
        <end position="371"/>
    </location>
</feature>
<evidence type="ECO:0000259" key="3">
    <source>
        <dbReference type="Pfam" id="PF13193"/>
    </source>
</evidence>
<accession>Q097P3</accession>
<dbReference type="InterPro" id="IPR042099">
    <property type="entry name" value="ANL_N_sf"/>
</dbReference>
<name>Q097P3_STIAD</name>
<dbReference type="PROSITE" id="PS00455">
    <property type="entry name" value="AMP_BINDING"/>
    <property type="match status" value="1"/>
</dbReference>
<dbReference type="Gene3D" id="3.30.300.30">
    <property type="match status" value="1"/>
</dbReference>
<dbReference type="Pfam" id="PF13193">
    <property type="entry name" value="AMP-binding_C"/>
    <property type="match status" value="1"/>
</dbReference>
<dbReference type="InterPro" id="IPR025110">
    <property type="entry name" value="AMP-bd_C"/>
</dbReference>
<dbReference type="PANTHER" id="PTHR43767">
    <property type="entry name" value="LONG-CHAIN-FATTY-ACID--COA LIGASE"/>
    <property type="match status" value="1"/>
</dbReference>
<feature type="domain" description="AMP-binding enzyme C-terminal" evidence="3">
    <location>
        <begin position="425"/>
        <end position="500"/>
    </location>
</feature>
<organism evidence="4 5">
    <name type="scientific">Stigmatella aurantiaca (strain DW4/3-1)</name>
    <dbReference type="NCBI Taxonomy" id="378806"/>
    <lineage>
        <taxon>Bacteria</taxon>
        <taxon>Pseudomonadati</taxon>
        <taxon>Myxococcota</taxon>
        <taxon>Myxococcia</taxon>
        <taxon>Myxococcales</taxon>
        <taxon>Cystobacterineae</taxon>
        <taxon>Archangiaceae</taxon>
        <taxon>Stigmatella</taxon>
    </lineage>
</organism>
<evidence type="ECO:0000313" key="4">
    <source>
        <dbReference type="EMBL" id="EAU67965.1"/>
    </source>
</evidence>
<evidence type="ECO:0000259" key="2">
    <source>
        <dbReference type="Pfam" id="PF00501"/>
    </source>
</evidence>
<dbReference type="Pfam" id="PF00501">
    <property type="entry name" value="AMP-binding"/>
    <property type="match status" value="1"/>
</dbReference>
<dbReference type="Gene3D" id="3.40.50.12780">
    <property type="entry name" value="N-terminal domain of ligase-like"/>
    <property type="match status" value="1"/>
</dbReference>
<dbReference type="SUPFAM" id="SSF56801">
    <property type="entry name" value="Acetyl-CoA synthetase-like"/>
    <property type="match status" value="1"/>
</dbReference>